<name>A0ABR5I432_STRLW</name>
<comment type="caution">
    <text evidence="1">The sequence shown here is derived from an EMBL/GenBank/DDBJ whole genome shotgun (WGS) entry which is preliminary data.</text>
</comment>
<organism evidence="1 2">
    <name type="scientific">Streptomyces leeuwenhoekii</name>
    <dbReference type="NCBI Taxonomy" id="1437453"/>
    <lineage>
        <taxon>Bacteria</taxon>
        <taxon>Bacillati</taxon>
        <taxon>Actinomycetota</taxon>
        <taxon>Actinomycetes</taxon>
        <taxon>Kitasatosporales</taxon>
        <taxon>Streptomycetaceae</taxon>
        <taxon>Streptomyces</taxon>
    </lineage>
</organism>
<dbReference type="Proteomes" id="UP000037274">
    <property type="component" value="Unassembled WGS sequence"/>
</dbReference>
<protein>
    <submittedName>
        <fullName evidence="1">Uncharacterized protein</fullName>
    </submittedName>
</protein>
<accession>A0ABR5I432</accession>
<sequence>MVRAYSSVWSRSGTASTAYVALTRYPAFFRDAARIEEETVEFHACRRPGPALQGIPRRKRAVACGW</sequence>
<proteinExistence type="predicted"/>
<reference evidence="1 2" key="1">
    <citation type="submission" date="2015-06" db="EMBL/GenBank/DDBJ databases">
        <title>Draft genome sequence of Streptomyces leeuwenhoekii C58, which produces the novel lasso peptide, chaxapeptin.</title>
        <authorList>
            <person name="Yi Y."/>
            <person name="Hai D."/>
            <person name="Jaspars M."/>
            <person name="Sheng H."/>
            <person name="Rateb M.E."/>
            <person name="Bull A."/>
            <person name="Goodfellow M."/>
            <person name="Asenjo J.A."/>
            <person name="Ebel R."/>
        </authorList>
    </citation>
    <scope>NUCLEOTIDE SEQUENCE [LARGE SCALE GENOMIC DNA]</scope>
    <source>
        <strain evidence="1 2">C58</strain>
    </source>
</reference>
<dbReference type="EMBL" id="LFEH01000010">
    <property type="protein sequence ID" value="KMS81126.1"/>
    <property type="molecule type" value="Genomic_DNA"/>
</dbReference>
<evidence type="ECO:0000313" key="2">
    <source>
        <dbReference type="Proteomes" id="UP000037274"/>
    </source>
</evidence>
<keyword evidence="2" id="KW-1185">Reference proteome</keyword>
<evidence type="ECO:0000313" key="1">
    <source>
        <dbReference type="EMBL" id="KMS81126.1"/>
    </source>
</evidence>
<gene>
    <name evidence="1" type="ORF">ACH49_04575</name>
</gene>